<feature type="compositionally biased region" description="Polar residues" evidence="1">
    <location>
        <begin position="85"/>
        <end position="95"/>
    </location>
</feature>
<evidence type="ECO:0000313" key="2">
    <source>
        <dbReference type="EMBL" id="SPN99978.1"/>
    </source>
</evidence>
<protein>
    <submittedName>
        <fullName evidence="2">Related to ochre suppressor tyr-tRNA</fullName>
    </submittedName>
</protein>
<accession>A0AAE8MUY9</accession>
<dbReference type="InterPro" id="IPR012471">
    <property type="entry name" value="DUF1690"/>
</dbReference>
<dbReference type="AlphaFoldDB" id="A0AAE8MUY9"/>
<comment type="caution">
    <text evidence="2">The sequence shown here is derived from an EMBL/GenBank/DDBJ whole genome shotgun (WGS) entry which is preliminary data.</text>
</comment>
<keyword evidence="3" id="KW-1185">Reference proteome</keyword>
<proteinExistence type="predicted"/>
<reference evidence="2" key="1">
    <citation type="submission" date="2018-03" db="EMBL/GenBank/DDBJ databases">
        <authorList>
            <person name="Guldener U."/>
        </authorList>
    </citation>
    <scope>NUCLEOTIDE SEQUENCE</scope>
</reference>
<evidence type="ECO:0000256" key="1">
    <source>
        <dbReference type="SAM" id="MobiDB-lite"/>
    </source>
</evidence>
<organism evidence="2 3">
    <name type="scientific">Cephalotrichum gorgonifer</name>
    <dbReference type="NCBI Taxonomy" id="2041049"/>
    <lineage>
        <taxon>Eukaryota</taxon>
        <taxon>Fungi</taxon>
        <taxon>Dikarya</taxon>
        <taxon>Ascomycota</taxon>
        <taxon>Pezizomycotina</taxon>
        <taxon>Sordariomycetes</taxon>
        <taxon>Hypocreomycetidae</taxon>
        <taxon>Microascales</taxon>
        <taxon>Microascaceae</taxon>
        <taxon>Cephalotrichum</taxon>
    </lineage>
</organism>
<evidence type="ECO:0000313" key="3">
    <source>
        <dbReference type="Proteomes" id="UP001187682"/>
    </source>
</evidence>
<name>A0AAE8MUY9_9PEZI</name>
<feature type="region of interest" description="Disordered" evidence="1">
    <location>
        <begin position="1"/>
        <end position="40"/>
    </location>
</feature>
<dbReference type="Pfam" id="PF07956">
    <property type="entry name" value="DUF1690"/>
    <property type="match status" value="1"/>
</dbReference>
<dbReference type="Proteomes" id="UP001187682">
    <property type="component" value="Unassembled WGS sequence"/>
</dbReference>
<feature type="region of interest" description="Disordered" evidence="1">
    <location>
        <begin position="65"/>
        <end position="99"/>
    </location>
</feature>
<dbReference type="EMBL" id="ONZQ02000003">
    <property type="protein sequence ID" value="SPN99978.1"/>
    <property type="molecule type" value="Genomic_DNA"/>
</dbReference>
<sequence>MGTTASKPSSGAPHEWKGSGPVGATQDLVNSIQSSKETDASRARLMELHIEARVAEKLRELQARENATLNETREKIALEDGPSDDNASSSLTSQKVSKEIETLRARLESRKTVKELPEGVETARSNVIRCLRENDRRPLNCYEEVEAFKVEVRKLEKGWVDKTLA</sequence>
<gene>
    <name evidence="2" type="ORF">DNG_02830</name>
</gene>